<accession>A0A2K2FMU7</accession>
<dbReference type="RefSeq" id="WP_103081032.1">
    <property type="nucleotide sequence ID" value="NZ_CP021850.1"/>
</dbReference>
<evidence type="ECO:0000313" key="7">
    <source>
        <dbReference type="Proteomes" id="UP000236151"/>
    </source>
</evidence>
<feature type="domain" description="Glycosyl hydrolase family 13 catalytic" evidence="5">
    <location>
        <begin position="73"/>
        <end position="451"/>
    </location>
</feature>
<protein>
    <recommendedName>
        <fullName evidence="3">Alpha-amylase</fullName>
        <ecNumber evidence="3">3.2.1.1</ecNumber>
    </recommendedName>
</protein>
<evidence type="ECO:0000256" key="2">
    <source>
        <dbReference type="RuleBase" id="RU003615"/>
    </source>
</evidence>
<comment type="similarity">
    <text evidence="1 2">Belongs to the glycosyl hydrolase 13 family.</text>
</comment>
<dbReference type="InterPro" id="IPR045857">
    <property type="entry name" value="O16G_dom_2"/>
</dbReference>
<comment type="caution">
    <text evidence="6">The sequence shown here is derived from an EMBL/GenBank/DDBJ whole genome shotgun (WGS) entry which is preliminary data.</text>
</comment>
<dbReference type="InterPro" id="IPR006047">
    <property type="entry name" value="GH13_cat_dom"/>
</dbReference>
<dbReference type="PANTHER" id="PTHR10357:SF179">
    <property type="entry name" value="NEUTRAL AND BASIC AMINO ACID TRANSPORT PROTEIN RBAT"/>
    <property type="match status" value="1"/>
</dbReference>
<evidence type="ECO:0000259" key="5">
    <source>
        <dbReference type="SMART" id="SM00642"/>
    </source>
</evidence>
<reference evidence="6 7" key="1">
    <citation type="submission" date="2017-06" db="EMBL/GenBank/DDBJ databases">
        <title>Investigating the central metabolism of Clostridium thermosuccinogenes.</title>
        <authorList>
            <person name="Koendjbiharie J.G."/>
            <person name="van Kranenburg R."/>
        </authorList>
    </citation>
    <scope>NUCLEOTIDE SEQUENCE [LARGE SCALE GENOMIC DNA]</scope>
    <source>
        <strain evidence="6 7">DSM 5806</strain>
    </source>
</reference>
<dbReference type="OrthoDB" id="9805159at2"/>
<dbReference type="InterPro" id="IPR013780">
    <property type="entry name" value="Glyco_hydro_b"/>
</dbReference>
<keyword evidence="3" id="KW-0378">Hydrolase</keyword>
<dbReference type="PRINTS" id="PR00110">
    <property type="entry name" value="ALPHAAMYLASE"/>
</dbReference>
<name>A0A2K2FMU7_9CLOT</name>
<organism evidence="6 7">
    <name type="scientific">Clostridium thermosuccinogenes</name>
    <dbReference type="NCBI Taxonomy" id="84032"/>
    <lineage>
        <taxon>Bacteria</taxon>
        <taxon>Bacillati</taxon>
        <taxon>Bacillota</taxon>
        <taxon>Clostridia</taxon>
        <taxon>Eubacteriales</taxon>
        <taxon>Clostridiaceae</taxon>
        <taxon>Clostridium</taxon>
    </lineage>
</organism>
<comment type="catalytic activity">
    <reaction evidence="3">
        <text>Endohydrolysis of (1-&gt;4)-alpha-D-glucosidic linkages in polysaccharides containing three or more (1-&gt;4)-alpha-linked D-glucose units.</text>
        <dbReference type="EC" id="3.2.1.1"/>
    </reaction>
</comment>
<dbReference type="InterPro" id="IPR006046">
    <property type="entry name" value="Alpha_amylase"/>
</dbReference>
<sequence length="568" mass="65049">MIMALVLLAGCHQQKQGDELGNEPPEQIQETAPPHSEPEQAQEMSEPRPKTVYFPDVTRKERVIDSKYGIYYEIFVRSFADSDGDGIGDFKGLTRQLDYLKDDSSDEDLNVDGIWLMPVNASPSYHKYDVTDYYSIDPEYGTMEDFEQFLAEAHKRGLKVIMDLVINHTSSQHPWFIESCKSEDNPYRDYYRWAKTDQEGYNLKGKSPWGSNTWHKKGDSYYYGIFWDQMPDLNYDNPKVRQEIKNIAKFWLEKGVDGFRLDAALHIYGAHENPVGTDYQKKNLQWWKEFGAYVEEVNPKAYLVGEVWDKTSVVAPYYQGLDSLFNFDVGEGIIKAVNSGTGAAVSSKGFARWLEEKYSDFTKVERNFLDAPFLTNHDQNRSMNQLGKDVGKAKLAAGIYLTLPGNPFIYYGEEIGMLGTKPDERIREPFVWSKEREAPQTYWEANLQNTDTVPVKEQQEDPNSLLNCYKQLIALRQSSKALKMGDFKALDSGSSRVIAYSRNYDMDGKDKESVMVLHNLSSEFETFELIGEDFKDLKVIFETPGPEKSTINQSAISLAPRTTLVLQK</sequence>
<keyword evidence="3" id="KW-0326">Glycosidase</keyword>
<dbReference type="AlphaFoldDB" id="A0A2K2FMU7"/>
<dbReference type="PANTHER" id="PTHR10357">
    <property type="entry name" value="ALPHA-AMYLASE FAMILY MEMBER"/>
    <property type="match status" value="1"/>
</dbReference>
<feature type="region of interest" description="Disordered" evidence="4">
    <location>
        <begin position="15"/>
        <end position="49"/>
    </location>
</feature>
<dbReference type="EC" id="3.2.1.1" evidence="3"/>
<dbReference type="GO" id="GO:0009313">
    <property type="term" value="P:oligosaccharide catabolic process"/>
    <property type="evidence" value="ECO:0007669"/>
    <property type="project" value="TreeGrafter"/>
</dbReference>
<keyword evidence="3" id="KW-0119">Carbohydrate metabolism</keyword>
<evidence type="ECO:0000313" key="6">
    <source>
        <dbReference type="EMBL" id="PNU00096.1"/>
    </source>
</evidence>
<dbReference type="Gene3D" id="3.90.400.10">
    <property type="entry name" value="Oligo-1,6-glucosidase, Domain 2"/>
    <property type="match status" value="1"/>
</dbReference>
<evidence type="ECO:0000256" key="3">
    <source>
        <dbReference type="RuleBase" id="RU361134"/>
    </source>
</evidence>
<proteinExistence type="inferred from homology"/>
<dbReference type="Gene3D" id="2.60.40.1180">
    <property type="entry name" value="Golgi alpha-mannosidase II"/>
    <property type="match status" value="1"/>
</dbReference>
<dbReference type="GO" id="GO:0043169">
    <property type="term" value="F:cation binding"/>
    <property type="evidence" value="ECO:0007669"/>
    <property type="project" value="InterPro"/>
</dbReference>
<dbReference type="SUPFAM" id="SSF51445">
    <property type="entry name" value="(Trans)glycosidases"/>
    <property type="match status" value="1"/>
</dbReference>
<dbReference type="Pfam" id="PF00128">
    <property type="entry name" value="Alpha-amylase"/>
    <property type="match status" value="1"/>
</dbReference>
<evidence type="ECO:0000256" key="1">
    <source>
        <dbReference type="ARBA" id="ARBA00008061"/>
    </source>
</evidence>
<keyword evidence="7" id="KW-1185">Reference proteome</keyword>
<dbReference type="EMBL" id="NIOJ01000013">
    <property type="protein sequence ID" value="PNU00096.1"/>
    <property type="molecule type" value="Genomic_DNA"/>
</dbReference>
<dbReference type="SMART" id="SM00642">
    <property type="entry name" value="Aamy"/>
    <property type="match status" value="1"/>
</dbReference>
<dbReference type="Gene3D" id="3.20.20.80">
    <property type="entry name" value="Glycosidases"/>
    <property type="match status" value="1"/>
</dbReference>
<dbReference type="KEGG" id="cthd:CDO33_15715"/>
<evidence type="ECO:0000256" key="4">
    <source>
        <dbReference type="SAM" id="MobiDB-lite"/>
    </source>
</evidence>
<dbReference type="CDD" id="cd11316">
    <property type="entry name" value="AmyAc_bac2_AmyA"/>
    <property type="match status" value="1"/>
</dbReference>
<dbReference type="InterPro" id="IPR017853">
    <property type="entry name" value="GH"/>
</dbReference>
<dbReference type="GO" id="GO:0004556">
    <property type="term" value="F:alpha-amylase activity"/>
    <property type="evidence" value="ECO:0007669"/>
    <property type="project" value="UniProtKB-UniRule"/>
</dbReference>
<dbReference type="Proteomes" id="UP000236151">
    <property type="component" value="Unassembled WGS sequence"/>
</dbReference>
<gene>
    <name evidence="6" type="ORF">CDQ84_07080</name>
</gene>